<feature type="region of interest" description="Disordered" evidence="1">
    <location>
        <begin position="379"/>
        <end position="406"/>
    </location>
</feature>
<feature type="domain" description="eCIS core" evidence="2">
    <location>
        <begin position="117"/>
        <end position="193"/>
    </location>
</feature>
<reference evidence="3 4" key="1">
    <citation type="submission" date="2019-03" db="EMBL/GenBank/DDBJ databases">
        <title>Arenimonas daejeonensis sp. nov., isolated from compost.</title>
        <authorList>
            <person name="Jeon C.O."/>
        </authorList>
    </citation>
    <scope>NUCLEOTIDE SEQUENCE [LARGE SCALE GENOMIC DNA]</scope>
    <source>
        <strain evidence="3 4">R29</strain>
    </source>
</reference>
<protein>
    <submittedName>
        <fullName evidence="3">DUF4157 domain-containing protein</fullName>
    </submittedName>
</protein>
<organism evidence="3 4">
    <name type="scientific">Arenimonas terrae</name>
    <dbReference type="NCBI Taxonomy" id="2546226"/>
    <lineage>
        <taxon>Bacteria</taxon>
        <taxon>Pseudomonadati</taxon>
        <taxon>Pseudomonadota</taxon>
        <taxon>Gammaproteobacteria</taxon>
        <taxon>Lysobacterales</taxon>
        <taxon>Lysobacteraceae</taxon>
        <taxon>Arenimonas</taxon>
    </lineage>
</organism>
<keyword evidence="4" id="KW-1185">Reference proteome</keyword>
<feature type="region of interest" description="Disordered" evidence="1">
    <location>
        <begin position="1"/>
        <end position="20"/>
    </location>
</feature>
<sequence length="619" mass="66719">MKQTANPALSPVPKPCSRAATVQRRCACGAPSRKGSTCSRCAEKKAQAKLSVSTPGDAFEREADRISAQVMAGGPAEALARPSPVRVQRAVGQAPTPAHGVDAASVDRALAGGGRALDAPVRHDMERRFGHSFSQVRVHTGDAAAESAAALGADAYTVGASIAFGRGKFAPGSPEGKRLLAHELTHVLQQSGTSGAATAGRMIFRHSADKTKCLGDPEWKRIDATPQEIYAPANDAIERAYIDSHGKNAVLTGSQFEYGGKPGATAIELPKGAPDKGSCNSLLKKFSGVSRQLAPDIMDCSERVFYEIKTNQYAEQGAQQILGYYKQANELTSQAGEPGWNIDLAGWYPPHVLMLEPTRRVCTEGTDYGRTQRPGLIIYEVQDHKDRKKKKEEEKKEKEKKDVEDAKQRAEEAALNKAKLKKVREFVDQLERELDLAEGENRMHRNLINNPSYSGFWGYWTNDLFSTQPPPAQIWDEAYSQLSGARIQLKAGNPEAALKNFIAARVAYFEAQKIYQAWRASLPGAAVKMQTAIGVTAILAVVAFVAPTAIARFRPPPPGSAASIAANLAKAESAVARLGTTVARGGTRIASKEAAIVEQEIITAAEMEAEMIVLRTLSF</sequence>
<proteinExistence type="predicted"/>
<evidence type="ECO:0000313" key="4">
    <source>
        <dbReference type="Proteomes" id="UP000305760"/>
    </source>
</evidence>
<dbReference type="OrthoDB" id="292792at2"/>
<name>A0A5C4RVW4_9GAMM</name>
<evidence type="ECO:0000259" key="2">
    <source>
        <dbReference type="Pfam" id="PF13699"/>
    </source>
</evidence>
<evidence type="ECO:0000256" key="1">
    <source>
        <dbReference type="SAM" id="MobiDB-lite"/>
    </source>
</evidence>
<dbReference type="RefSeq" id="WP_139446872.1">
    <property type="nucleotide sequence ID" value="NZ_SMDR01000001.1"/>
</dbReference>
<dbReference type="Pfam" id="PF13699">
    <property type="entry name" value="eCIS_core"/>
    <property type="match status" value="1"/>
</dbReference>
<dbReference type="InterPro" id="IPR025295">
    <property type="entry name" value="eCIS_core_dom"/>
</dbReference>
<dbReference type="Proteomes" id="UP000305760">
    <property type="component" value="Unassembled WGS sequence"/>
</dbReference>
<dbReference type="AlphaFoldDB" id="A0A5C4RVW4"/>
<gene>
    <name evidence="3" type="ORF">E1B00_06665</name>
</gene>
<comment type="caution">
    <text evidence="3">The sequence shown here is derived from an EMBL/GenBank/DDBJ whole genome shotgun (WGS) entry which is preliminary data.</text>
</comment>
<evidence type="ECO:0000313" key="3">
    <source>
        <dbReference type="EMBL" id="TNJ35433.1"/>
    </source>
</evidence>
<accession>A0A5C4RVW4</accession>
<dbReference type="EMBL" id="SMDR01000001">
    <property type="protein sequence ID" value="TNJ35433.1"/>
    <property type="molecule type" value="Genomic_DNA"/>
</dbReference>
<feature type="compositionally biased region" description="Basic and acidic residues" evidence="1">
    <location>
        <begin position="381"/>
        <end position="406"/>
    </location>
</feature>